<dbReference type="InterPro" id="IPR050951">
    <property type="entry name" value="Retrovirus_Pol_polyprotein"/>
</dbReference>
<proteinExistence type="predicted"/>
<dbReference type="Gene3D" id="3.10.10.10">
    <property type="entry name" value="HIV Type 1 Reverse Transcriptase, subunit A, domain 1"/>
    <property type="match status" value="1"/>
</dbReference>
<dbReference type="InterPro" id="IPR043502">
    <property type="entry name" value="DNA/RNA_pol_sf"/>
</dbReference>
<dbReference type="GO" id="GO:0015074">
    <property type="term" value="P:DNA integration"/>
    <property type="evidence" value="ECO:0007669"/>
    <property type="project" value="InterPro"/>
</dbReference>
<dbReference type="InterPro" id="IPR036397">
    <property type="entry name" value="RNaseH_sf"/>
</dbReference>
<dbReference type="PANTHER" id="PTHR37984">
    <property type="entry name" value="PROTEIN CBG26694"/>
    <property type="match status" value="1"/>
</dbReference>
<dbReference type="SUPFAM" id="SSF53098">
    <property type="entry name" value="Ribonuclease H-like"/>
    <property type="match status" value="1"/>
</dbReference>
<organism evidence="3 4">
    <name type="scientific">Stylophora pistillata</name>
    <name type="common">Smooth cauliflower coral</name>
    <dbReference type="NCBI Taxonomy" id="50429"/>
    <lineage>
        <taxon>Eukaryota</taxon>
        <taxon>Metazoa</taxon>
        <taxon>Cnidaria</taxon>
        <taxon>Anthozoa</taxon>
        <taxon>Hexacorallia</taxon>
        <taxon>Scleractinia</taxon>
        <taxon>Astrocoeniina</taxon>
        <taxon>Pocilloporidae</taxon>
        <taxon>Stylophora</taxon>
    </lineage>
</organism>
<dbReference type="Pfam" id="PF00665">
    <property type="entry name" value="rve"/>
    <property type="match status" value="1"/>
</dbReference>
<dbReference type="Gene3D" id="3.30.420.10">
    <property type="entry name" value="Ribonuclease H-like superfamily/Ribonuclease H"/>
    <property type="match status" value="1"/>
</dbReference>
<dbReference type="InterPro" id="IPR001584">
    <property type="entry name" value="Integrase_cat-core"/>
</dbReference>
<evidence type="ECO:0000259" key="2">
    <source>
        <dbReference type="PROSITE" id="PS50994"/>
    </source>
</evidence>
<feature type="compositionally biased region" description="Low complexity" evidence="1">
    <location>
        <begin position="652"/>
        <end position="664"/>
    </location>
</feature>
<dbReference type="InterPro" id="IPR012337">
    <property type="entry name" value="RNaseH-like_sf"/>
</dbReference>
<accession>A0A2B4SHN1</accession>
<dbReference type="FunFam" id="3.30.420.10:FF:000063">
    <property type="entry name" value="Retrovirus-related Pol polyprotein from transposon 297-like Protein"/>
    <property type="match status" value="1"/>
</dbReference>
<name>A0A2B4SHN1_STYPI</name>
<feature type="compositionally biased region" description="Polar residues" evidence="1">
    <location>
        <begin position="674"/>
        <end position="700"/>
    </location>
</feature>
<feature type="compositionally biased region" description="Basic and acidic residues" evidence="1">
    <location>
        <begin position="72"/>
        <end position="86"/>
    </location>
</feature>
<dbReference type="STRING" id="50429.A0A2B4SHN1"/>
<dbReference type="AlphaFoldDB" id="A0A2B4SHN1"/>
<gene>
    <name evidence="3" type="primary">K02A2.6</name>
    <name evidence="3" type="ORF">AWC38_SpisGene6712</name>
</gene>
<dbReference type="EMBL" id="LSMT01000081">
    <property type="protein sequence ID" value="PFX28583.1"/>
    <property type="molecule type" value="Genomic_DNA"/>
</dbReference>
<sequence>MIRDRLVCGIKDRNTQKKMLVESGLTLEKAIKVAIADKAANKDVAEIAKARGLVSTNEVHRMKATPSKPPKPKKDKEDNPHGEAKCKHCGKRNHSAEKCKFKRAICHKWNKQGHIAPVCKSSKKSEVHAVEEKLSDSEENTNEEFDDYSTTSKAAPIVAVDKPDGGVRICGDFKVTVNPDLEVDKYPLPRIDEIFTNIAGGEKFSKLDLSHAYLQMEVAEKCRPLVTVNTHQGLYQYKWVVYGIALAPALWQKAMDQVIQGIPGTQCYIYDIIVTGRNDQEHRQNLDKVMTRLEVKELRKETRSNPILAKVIQVVLSGWPAKQQLHPDLLPYFHKREDDGCLLWGGRVIVPPKLQQRVLEELREGLIGIVKMKGLPRSYFWWPGLDSQIESTCTSEGCTLTQNNPPAAPVHRWEFPEKPWCRVHIDFAEPFMNSMFLVAVDAHSKWPEVHIMSSTTSSKTIQVLRTIFATHGLPTQIVYDNGSQLRSEEFETFLKMNGIQHLTSAPYHPRTNGLAKRFVRTMKEALKSDESNASLRYKLDTFPMKYRNCPHTTTGNSPAVMLMGDPLRCRLDLLKPHITRTVEKSFVAAPSSKQMRHFNIGIPVLARNHGRGNLWSKGIVSKQTGPVSYQVQVSTSTWRRHLDQLRRSELPSTESTSVTMTTTEPQVSEEKYQESQTDAPSTVDTPDVNSSQVISESQNRTPDDVQSKENSNTQAPVMQDPKLRESRPVRNRKSPVWMKDYVAK</sequence>
<protein>
    <submittedName>
        <fullName evidence="3">Uncharacterized protein K02A2.6</fullName>
    </submittedName>
</protein>
<dbReference type="Proteomes" id="UP000225706">
    <property type="component" value="Unassembled WGS sequence"/>
</dbReference>
<evidence type="ECO:0000313" key="3">
    <source>
        <dbReference type="EMBL" id="PFX28583.1"/>
    </source>
</evidence>
<feature type="region of interest" description="Disordered" evidence="1">
    <location>
        <begin position="56"/>
        <end position="88"/>
    </location>
</feature>
<evidence type="ECO:0000256" key="1">
    <source>
        <dbReference type="SAM" id="MobiDB-lite"/>
    </source>
</evidence>
<dbReference type="CDD" id="cd01647">
    <property type="entry name" value="RT_LTR"/>
    <property type="match status" value="1"/>
</dbReference>
<keyword evidence="4" id="KW-1185">Reference proteome</keyword>
<dbReference type="GO" id="GO:0003676">
    <property type="term" value="F:nucleic acid binding"/>
    <property type="evidence" value="ECO:0007669"/>
    <property type="project" value="InterPro"/>
</dbReference>
<dbReference type="Gene3D" id="1.10.340.70">
    <property type="match status" value="1"/>
</dbReference>
<dbReference type="PANTHER" id="PTHR37984:SF5">
    <property type="entry name" value="PROTEIN NYNRIN-LIKE"/>
    <property type="match status" value="1"/>
</dbReference>
<evidence type="ECO:0000313" key="4">
    <source>
        <dbReference type="Proteomes" id="UP000225706"/>
    </source>
</evidence>
<dbReference type="PROSITE" id="PS50994">
    <property type="entry name" value="INTEGRASE"/>
    <property type="match status" value="1"/>
</dbReference>
<dbReference type="InterPro" id="IPR043128">
    <property type="entry name" value="Rev_trsase/Diguanyl_cyclase"/>
</dbReference>
<feature type="domain" description="Integrase catalytic" evidence="2">
    <location>
        <begin position="415"/>
        <end position="566"/>
    </location>
</feature>
<comment type="caution">
    <text evidence="3">The sequence shown here is derived from an EMBL/GenBank/DDBJ whole genome shotgun (WGS) entry which is preliminary data.</text>
</comment>
<dbReference type="SUPFAM" id="SSF56672">
    <property type="entry name" value="DNA/RNA polymerases"/>
    <property type="match status" value="1"/>
</dbReference>
<dbReference type="Gene3D" id="3.30.70.270">
    <property type="match status" value="1"/>
</dbReference>
<feature type="region of interest" description="Disordered" evidence="1">
    <location>
        <begin position="645"/>
        <end position="744"/>
    </location>
</feature>
<dbReference type="OrthoDB" id="10058156at2759"/>
<dbReference type="Pfam" id="PF00078">
    <property type="entry name" value="RVT_1"/>
    <property type="match status" value="1"/>
</dbReference>
<dbReference type="InterPro" id="IPR000477">
    <property type="entry name" value="RT_dom"/>
</dbReference>
<reference evidence="4" key="1">
    <citation type="journal article" date="2017" name="bioRxiv">
        <title>Comparative analysis of the genomes of Stylophora pistillata and Acropora digitifera provides evidence for extensive differences between species of corals.</title>
        <authorList>
            <person name="Voolstra C.R."/>
            <person name="Li Y."/>
            <person name="Liew Y.J."/>
            <person name="Baumgarten S."/>
            <person name="Zoccola D."/>
            <person name="Flot J.-F."/>
            <person name="Tambutte S."/>
            <person name="Allemand D."/>
            <person name="Aranda M."/>
        </authorList>
    </citation>
    <scope>NUCLEOTIDE SEQUENCE [LARGE SCALE GENOMIC DNA]</scope>
</reference>